<dbReference type="eggNOG" id="COG0730">
    <property type="taxonomic scope" value="Bacteria"/>
</dbReference>
<evidence type="ECO:0000256" key="2">
    <source>
        <dbReference type="ARBA" id="ARBA00009142"/>
    </source>
</evidence>
<dbReference type="OrthoDB" id="457670at2"/>
<comment type="caution">
    <text evidence="7">The sequence shown here is derived from an EMBL/GenBank/DDBJ whole genome shotgun (WGS) entry which is preliminary data.</text>
</comment>
<dbReference type="PATRIC" id="fig|1384056.3.peg.242"/>
<evidence type="ECO:0000256" key="6">
    <source>
        <dbReference type="RuleBase" id="RU363041"/>
    </source>
</evidence>
<reference evidence="7 8" key="1">
    <citation type="submission" date="2013-09" db="EMBL/GenBank/DDBJ databases">
        <title>Genome sequencing of Arenimonas metalli.</title>
        <authorList>
            <person name="Chen F."/>
            <person name="Wang G."/>
        </authorList>
    </citation>
    <scope>NUCLEOTIDE SEQUENCE [LARGE SCALE GENOMIC DNA]</scope>
    <source>
        <strain evidence="7 8">CF5-1</strain>
    </source>
</reference>
<evidence type="ECO:0000256" key="3">
    <source>
        <dbReference type="ARBA" id="ARBA00022692"/>
    </source>
</evidence>
<comment type="similarity">
    <text evidence="2 6">Belongs to the 4-toluene sulfonate uptake permease (TSUP) (TC 2.A.102) family.</text>
</comment>
<feature type="transmembrane region" description="Helical" evidence="6">
    <location>
        <begin position="6"/>
        <end position="39"/>
    </location>
</feature>
<proteinExistence type="inferred from homology"/>
<evidence type="ECO:0000313" key="8">
    <source>
        <dbReference type="Proteomes" id="UP000029393"/>
    </source>
</evidence>
<keyword evidence="3 6" id="KW-0812">Transmembrane</keyword>
<dbReference type="STRING" id="1384056.N787_06835"/>
<organism evidence="7 8">
    <name type="scientific">Arenimonas metalli CF5-1</name>
    <dbReference type="NCBI Taxonomy" id="1384056"/>
    <lineage>
        <taxon>Bacteria</taxon>
        <taxon>Pseudomonadati</taxon>
        <taxon>Pseudomonadota</taxon>
        <taxon>Gammaproteobacteria</taxon>
        <taxon>Lysobacterales</taxon>
        <taxon>Lysobacteraceae</taxon>
        <taxon>Arenimonas</taxon>
    </lineage>
</organism>
<dbReference type="Pfam" id="PF01925">
    <property type="entry name" value="TauE"/>
    <property type="match status" value="1"/>
</dbReference>
<dbReference type="GO" id="GO:0005886">
    <property type="term" value="C:plasma membrane"/>
    <property type="evidence" value="ECO:0007669"/>
    <property type="project" value="UniProtKB-SubCell"/>
</dbReference>
<feature type="transmembrane region" description="Helical" evidence="6">
    <location>
        <begin position="246"/>
        <end position="266"/>
    </location>
</feature>
<protein>
    <recommendedName>
        <fullName evidence="6">Probable membrane transporter protein</fullName>
    </recommendedName>
</protein>
<keyword evidence="8" id="KW-1185">Reference proteome</keyword>
<evidence type="ECO:0000256" key="5">
    <source>
        <dbReference type="ARBA" id="ARBA00023136"/>
    </source>
</evidence>
<dbReference type="Proteomes" id="UP000029393">
    <property type="component" value="Unassembled WGS sequence"/>
</dbReference>
<name>A0A091B8T6_9GAMM</name>
<dbReference type="EMBL" id="AVCK01000003">
    <property type="protein sequence ID" value="KFN48151.1"/>
    <property type="molecule type" value="Genomic_DNA"/>
</dbReference>
<dbReference type="InterPro" id="IPR002781">
    <property type="entry name" value="TM_pro_TauE-like"/>
</dbReference>
<evidence type="ECO:0000256" key="1">
    <source>
        <dbReference type="ARBA" id="ARBA00004141"/>
    </source>
</evidence>
<evidence type="ECO:0000256" key="4">
    <source>
        <dbReference type="ARBA" id="ARBA00022989"/>
    </source>
</evidence>
<feature type="transmembrane region" description="Helical" evidence="6">
    <location>
        <begin position="46"/>
        <end position="65"/>
    </location>
</feature>
<accession>A0A091B8T6</accession>
<dbReference type="AlphaFoldDB" id="A0A091B8T6"/>
<feature type="transmembrane region" description="Helical" evidence="6">
    <location>
        <begin position="77"/>
        <end position="100"/>
    </location>
</feature>
<dbReference type="RefSeq" id="WP_034210147.1">
    <property type="nucleotide sequence ID" value="NZ_AVCK01000003.1"/>
</dbReference>
<keyword evidence="4 6" id="KW-1133">Transmembrane helix</keyword>
<feature type="transmembrane region" description="Helical" evidence="6">
    <location>
        <begin position="145"/>
        <end position="170"/>
    </location>
</feature>
<comment type="subcellular location">
    <subcellularLocation>
        <location evidence="6">Cell membrane</location>
        <topology evidence="6">Multi-pass membrane protein</topology>
    </subcellularLocation>
    <subcellularLocation>
        <location evidence="1">Membrane</location>
        <topology evidence="1">Multi-pass membrane protein</topology>
    </subcellularLocation>
</comment>
<gene>
    <name evidence="7" type="ORF">N787_06835</name>
</gene>
<dbReference type="PANTHER" id="PTHR43483">
    <property type="entry name" value="MEMBRANE TRANSPORTER PROTEIN HI_0806-RELATED"/>
    <property type="match status" value="1"/>
</dbReference>
<feature type="transmembrane region" description="Helical" evidence="6">
    <location>
        <begin position="212"/>
        <end position="234"/>
    </location>
</feature>
<feature type="transmembrane region" description="Helical" evidence="6">
    <location>
        <begin position="177"/>
        <end position="200"/>
    </location>
</feature>
<keyword evidence="6" id="KW-1003">Cell membrane</keyword>
<evidence type="ECO:0000313" key="7">
    <source>
        <dbReference type="EMBL" id="KFN48151.1"/>
    </source>
</evidence>
<dbReference type="PANTHER" id="PTHR43483:SF3">
    <property type="entry name" value="MEMBRANE TRANSPORTER PROTEIN HI_0806-RELATED"/>
    <property type="match status" value="1"/>
</dbReference>
<sequence>MSLDWGLYLALGAVAGVLAGLLGIGGGLVLVAALVWLLPAQGVPPALAVHVALATALASIVLTGLSSARAHHRRGSVLWPTVAWLVPGVLVGGWLGSLLATRLDGGLLRAGIAAYCFLAAAQLVLDWPRSRAERPDAPRGPGYSAAGGVIGAISALVGIGGGSMTVPLLVWRGVRPVRAVGTSSACGVAIALASAAGYALHGPAPGALPAGSWGYVYLPAAVALALASVLTAPLGTRLAHRISGQALKRLFAAFLAMVGASLAAGGGGV</sequence>
<keyword evidence="5 6" id="KW-0472">Membrane</keyword>